<evidence type="ECO:0000256" key="2">
    <source>
        <dbReference type="ARBA" id="ARBA00022730"/>
    </source>
</evidence>
<dbReference type="Proteomes" id="UP000036987">
    <property type="component" value="Unassembled WGS sequence"/>
</dbReference>
<name>A0A0K9NM38_ZOSMR</name>
<dbReference type="NCBIfam" id="TIGR00060">
    <property type="entry name" value="L18_bact"/>
    <property type="match status" value="1"/>
</dbReference>
<evidence type="ECO:0000256" key="7">
    <source>
        <dbReference type="ARBA" id="ARBA00082729"/>
    </source>
</evidence>
<dbReference type="EMBL" id="LFYR01002109">
    <property type="protein sequence ID" value="KMZ57127.1"/>
    <property type="molecule type" value="Genomic_DNA"/>
</dbReference>
<dbReference type="SUPFAM" id="SSF53137">
    <property type="entry name" value="Translational machinery components"/>
    <property type="match status" value="1"/>
</dbReference>
<dbReference type="HAMAP" id="MF_01337_B">
    <property type="entry name" value="Ribosomal_uL18_B"/>
    <property type="match status" value="1"/>
</dbReference>
<dbReference type="GO" id="GO:0005840">
    <property type="term" value="C:ribosome"/>
    <property type="evidence" value="ECO:0007669"/>
    <property type="project" value="UniProtKB-KW"/>
</dbReference>
<evidence type="ECO:0000256" key="5">
    <source>
        <dbReference type="ARBA" id="ARBA00023274"/>
    </source>
</evidence>
<dbReference type="GO" id="GO:0003735">
    <property type="term" value="F:structural constituent of ribosome"/>
    <property type="evidence" value="ECO:0007669"/>
    <property type="project" value="InterPro"/>
</dbReference>
<dbReference type="PANTHER" id="PTHR12899:SF3">
    <property type="entry name" value="LARGE RIBOSOMAL SUBUNIT PROTEIN UL18M"/>
    <property type="match status" value="1"/>
</dbReference>
<dbReference type="FunFam" id="3.30.420.100:FF:000001">
    <property type="entry name" value="50S ribosomal protein L18"/>
    <property type="match status" value="1"/>
</dbReference>
<keyword evidence="3" id="KW-0694">RNA-binding</keyword>
<dbReference type="STRING" id="29655.A0A0K9NM38"/>
<evidence type="ECO:0000256" key="1">
    <source>
        <dbReference type="ARBA" id="ARBA00007116"/>
    </source>
</evidence>
<dbReference type="AlphaFoldDB" id="A0A0K9NM38"/>
<dbReference type="InterPro" id="IPR057268">
    <property type="entry name" value="Ribosomal_L18"/>
</dbReference>
<proteinExistence type="inferred from homology"/>
<dbReference type="PANTHER" id="PTHR12899">
    <property type="entry name" value="39S RIBOSOMAL PROTEIN L18, MITOCHONDRIAL"/>
    <property type="match status" value="1"/>
</dbReference>
<dbReference type="GO" id="GO:0005737">
    <property type="term" value="C:cytoplasm"/>
    <property type="evidence" value="ECO:0007669"/>
    <property type="project" value="UniProtKB-ARBA"/>
</dbReference>
<sequence length="233" mass="26112">MEKIYKINIFQDYIHNLPRNGLHFVTLVLCRLQQIRKDLNKEGEGRRGRKQAMYSAMITTATFPTGGNTFIPLQSSKQSSLFGTYPQKLFFPVQKMVASPLSSLNLPSIEAKAATRRASRIARHERIRKKVEGTPEKPRLSVFRSNKHIYVQVIDDTKMHTLAATSTMQKLISEGSDCTSGPTIEIAKKIGEAIAKSCLEKGIKKVAFDRGGYPYHGRIQALADAARENGLEF</sequence>
<dbReference type="OrthoDB" id="1932324at2759"/>
<evidence type="ECO:0000313" key="8">
    <source>
        <dbReference type="EMBL" id="KMZ57127.1"/>
    </source>
</evidence>
<evidence type="ECO:0000256" key="3">
    <source>
        <dbReference type="ARBA" id="ARBA00022884"/>
    </source>
</evidence>
<comment type="similarity">
    <text evidence="1">Belongs to the universal ribosomal protein uL18 family.</text>
</comment>
<dbReference type="CDD" id="cd00432">
    <property type="entry name" value="Ribosomal_L18_L5e"/>
    <property type="match status" value="1"/>
</dbReference>
<organism evidence="8 9">
    <name type="scientific">Zostera marina</name>
    <name type="common">Eelgrass</name>
    <dbReference type="NCBI Taxonomy" id="29655"/>
    <lineage>
        <taxon>Eukaryota</taxon>
        <taxon>Viridiplantae</taxon>
        <taxon>Streptophyta</taxon>
        <taxon>Embryophyta</taxon>
        <taxon>Tracheophyta</taxon>
        <taxon>Spermatophyta</taxon>
        <taxon>Magnoliopsida</taxon>
        <taxon>Liliopsida</taxon>
        <taxon>Zosteraceae</taxon>
        <taxon>Zostera</taxon>
    </lineage>
</organism>
<keyword evidence="5" id="KW-0687">Ribonucleoprotein</keyword>
<dbReference type="InterPro" id="IPR005484">
    <property type="entry name" value="Ribosomal_uL18_bac/plant/anim"/>
</dbReference>
<keyword evidence="2" id="KW-0699">rRNA-binding</keyword>
<accession>A0A0K9NM38</accession>
<evidence type="ECO:0000256" key="4">
    <source>
        <dbReference type="ARBA" id="ARBA00022980"/>
    </source>
</evidence>
<comment type="caution">
    <text evidence="8">The sequence shown here is derived from an EMBL/GenBank/DDBJ whole genome shotgun (WGS) entry which is preliminary data.</text>
</comment>
<protein>
    <recommendedName>
        <fullName evidence="6">Large ribosomal subunit protein uL18c</fullName>
    </recommendedName>
    <alternativeName>
        <fullName evidence="7">CL18</fullName>
    </alternativeName>
</protein>
<dbReference type="GO" id="GO:0006412">
    <property type="term" value="P:translation"/>
    <property type="evidence" value="ECO:0007669"/>
    <property type="project" value="InterPro"/>
</dbReference>
<reference evidence="9" key="1">
    <citation type="journal article" date="2016" name="Nature">
        <title>The genome of the seagrass Zostera marina reveals angiosperm adaptation to the sea.</title>
        <authorList>
            <person name="Olsen J.L."/>
            <person name="Rouze P."/>
            <person name="Verhelst B."/>
            <person name="Lin Y.-C."/>
            <person name="Bayer T."/>
            <person name="Collen J."/>
            <person name="Dattolo E."/>
            <person name="De Paoli E."/>
            <person name="Dittami S."/>
            <person name="Maumus F."/>
            <person name="Michel G."/>
            <person name="Kersting A."/>
            <person name="Lauritano C."/>
            <person name="Lohaus R."/>
            <person name="Toepel M."/>
            <person name="Tonon T."/>
            <person name="Vanneste K."/>
            <person name="Amirebrahimi M."/>
            <person name="Brakel J."/>
            <person name="Bostroem C."/>
            <person name="Chovatia M."/>
            <person name="Grimwood J."/>
            <person name="Jenkins J.W."/>
            <person name="Jueterbock A."/>
            <person name="Mraz A."/>
            <person name="Stam W.T."/>
            <person name="Tice H."/>
            <person name="Bornberg-Bauer E."/>
            <person name="Green P.J."/>
            <person name="Pearson G.A."/>
            <person name="Procaccini G."/>
            <person name="Duarte C.M."/>
            <person name="Schmutz J."/>
            <person name="Reusch T.B.H."/>
            <person name="Van de Peer Y."/>
        </authorList>
    </citation>
    <scope>NUCLEOTIDE SEQUENCE [LARGE SCALE GENOMIC DNA]</scope>
    <source>
        <strain evidence="9">cv. Finnish</strain>
    </source>
</reference>
<evidence type="ECO:0000313" key="9">
    <source>
        <dbReference type="Proteomes" id="UP000036987"/>
    </source>
</evidence>
<dbReference type="Pfam" id="PF00861">
    <property type="entry name" value="Ribosomal_L18p"/>
    <property type="match status" value="1"/>
</dbReference>
<dbReference type="InterPro" id="IPR004389">
    <property type="entry name" value="Ribosomal_uL18_bac-type"/>
</dbReference>
<gene>
    <name evidence="8" type="ORF">ZOSMA_89G00800</name>
</gene>
<evidence type="ECO:0000256" key="6">
    <source>
        <dbReference type="ARBA" id="ARBA00035303"/>
    </source>
</evidence>
<dbReference type="GO" id="GO:1990904">
    <property type="term" value="C:ribonucleoprotein complex"/>
    <property type="evidence" value="ECO:0007669"/>
    <property type="project" value="UniProtKB-KW"/>
</dbReference>
<keyword evidence="9" id="KW-1185">Reference proteome</keyword>
<dbReference type="GO" id="GO:0008097">
    <property type="term" value="F:5S rRNA binding"/>
    <property type="evidence" value="ECO:0000318"/>
    <property type="project" value="GO_Central"/>
</dbReference>
<dbReference type="Gene3D" id="3.30.420.100">
    <property type="match status" value="1"/>
</dbReference>
<keyword evidence="4 8" id="KW-0689">Ribosomal protein</keyword>